<dbReference type="Gene3D" id="3.30.70.1950">
    <property type="match status" value="1"/>
</dbReference>
<comment type="similarity">
    <text evidence="1">Belongs to the MecA family.</text>
</comment>
<name>A0ABR7FZL1_9FIRM</name>
<keyword evidence="3" id="KW-1185">Reference proteome</keyword>
<evidence type="ECO:0000256" key="1">
    <source>
        <dbReference type="ARBA" id="ARBA00005397"/>
    </source>
</evidence>
<dbReference type="Pfam" id="PF05389">
    <property type="entry name" value="MecA"/>
    <property type="match status" value="1"/>
</dbReference>
<dbReference type="InterPro" id="IPR038471">
    <property type="entry name" value="MecA_C_sf"/>
</dbReference>
<dbReference type="EMBL" id="JACOPD010000002">
    <property type="protein sequence ID" value="MBC5680095.1"/>
    <property type="molecule type" value="Genomic_DNA"/>
</dbReference>
<evidence type="ECO:0000313" key="3">
    <source>
        <dbReference type="Proteomes" id="UP000628463"/>
    </source>
</evidence>
<gene>
    <name evidence="2" type="ORF">H8S01_03845</name>
</gene>
<accession>A0ABR7FZL1</accession>
<protein>
    <submittedName>
        <fullName evidence="2">Adaptor protein MecA</fullName>
    </submittedName>
</protein>
<organism evidence="2 3">
    <name type="scientific">Lachnospira hominis</name>
    <name type="common">ex Liu et al. 2021</name>
    <dbReference type="NCBI Taxonomy" id="2763051"/>
    <lineage>
        <taxon>Bacteria</taxon>
        <taxon>Bacillati</taxon>
        <taxon>Bacillota</taxon>
        <taxon>Clostridia</taxon>
        <taxon>Lachnospirales</taxon>
        <taxon>Lachnospiraceae</taxon>
        <taxon>Lachnospira</taxon>
    </lineage>
</organism>
<dbReference type="InterPro" id="IPR008681">
    <property type="entry name" value="Neg-reg_MecA"/>
</dbReference>
<dbReference type="Proteomes" id="UP000628463">
    <property type="component" value="Unassembled WGS sequence"/>
</dbReference>
<proteinExistence type="inferred from homology"/>
<dbReference type="RefSeq" id="WP_021867016.1">
    <property type="nucleotide sequence ID" value="NZ_JACOPD010000002.1"/>
</dbReference>
<sequence length="248" mass="28206">MEFKKIDDKKFQCLLFEEDLEENNISLDDFFRNDTEKIHGLLDVVMEEARKEIGIAPSGEMISLQLAPQPNNSLLLTVSSGGDDISDMLRQAGKRAAKALSSMSPKENNIIKNSDDKRKKKVKEAEFESVAVKDGDEFFAIDCEGGFVDSELAICRFSEWAEFERFCSQSRRTWGVHNTLYKDNTDVYIVLERGRCSTVKFSQLVNDMLEYGEFVPANVEKIGYIKEHYHKIIADNAINITKKYCTAG</sequence>
<evidence type="ECO:0000313" key="2">
    <source>
        <dbReference type="EMBL" id="MBC5680095.1"/>
    </source>
</evidence>
<reference evidence="2 3" key="1">
    <citation type="submission" date="2020-08" db="EMBL/GenBank/DDBJ databases">
        <title>Genome public.</title>
        <authorList>
            <person name="Liu C."/>
            <person name="Sun Q."/>
        </authorList>
    </citation>
    <scope>NUCLEOTIDE SEQUENCE [LARGE SCALE GENOMIC DNA]</scope>
    <source>
        <strain evidence="2 3">NSJ-43</strain>
    </source>
</reference>
<comment type="caution">
    <text evidence="2">The sequence shown here is derived from an EMBL/GenBank/DDBJ whole genome shotgun (WGS) entry which is preliminary data.</text>
</comment>